<feature type="region of interest" description="Disordered" evidence="1">
    <location>
        <begin position="349"/>
        <end position="373"/>
    </location>
</feature>
<evidence type="ECO:0000313" key="4">
    <source>
        <dbReference type="EMBL" id="KAL3267256.1"/>
    </source>
</evidence>
<protein>
    <submittedName>
        <fullName evidence="4">Uncharacterized protein</fullName>
    </submittedName>
</protein>
<dbReference type="Proteomes" id="UP001516400">
    <property type="component" value="Unassembled WGS sequence"/>
</dbReference>
<feature type="region of interest" description="Disordered" evidence="1">
    <location>
        <begin position="178"/>
        <end position="227"/>
    </location>
</feature>
<keyword evidence="2" id="KW-0812">Transmembrane</keyword>
<dbReference type="EMBL" id="JABFTP020000001">
    <property type="protein sequence ID" value="KAL3267256.1"/>
    <property type="molecule type" value="Genomic_DNA"/>
</dbReference>
<evidence type="ECO:0000256" key="1">
    <source>
        <dbReference type="SAM" id="MobiDB-lite"/>
    </source>
</evidence>
<keyword evidence="5" id="KW-1185">Reference proteome</keyword>
<feature type="chain" id="PRO_5044889486" evidence="3">
    <location>
        <begin position="18"/>
        <end position="509"/>
    </location>
</feature>
<proteinExistence type="predicted"/>
<keyword evidence="3" id="KW-0732">Signal</keyword>
<reference evidence="4 5" key="1">
    <citation type="journal article" date="2021" name="BMC Biol.">
        <title>Horizontally acquired antibacterial genes associated with adaptive radiation of ladybird beetles.</title>
        <authorList>
            <person name="Li H.S."/>
            <person name="Tang X.F."/>
            <person name="Huang Y.H."/>
            <person name="Xu Z.Y."/>
            <person name="Chen M.L."/>
            <person name="Du X.Y."/>
            <person name="Qiu B.Y."/>
            <person name="Chen P.T."/>
            <person name="Zhang W."/>
            <person name="Slipinski A."/>
            <person name="Escalona H.E."/>
            <person name="Waterhouse R.M."/>
            <person name="Zwick A."/>
            <person name="Pang H."/>
        </authorList>
    </citation>
    <scope>NUCLEOTIDE SEQUENCE [LARGE SCALE GENOMIC DNA]</scope>
    <source>
        <strain evidence="4">SYSU2018</strain>
    </source>
</reference>
<feature type="transmembrane region" description="Helical" evidence="2">
    <location>
        <begin position="471"/>
        <end position="492"/>
    </location>
</feature>
<evidence type="ECO:0000313" key="5">
    <source>
        <dbReference type="Proteomes" id="UP001516400"/>
    </source>
</evidence>
<dbReference type="AlphaFoldDB" id="A0ABD2MLJ9"/>
<gene>
    <name evidence="4" type="ORF">HHI36_011389</name>
</gene>
<feature type="signal peptide" evidence="3">
    <location>
        <begin position="1"/>
        <end position="17"/>
    </location>
</feature>
<organism evidence="4 5">
    <name type="scientific">Cryptolaemus montrouzieri</name>
    <dbReference type="NCBI Taxonomy" id="559131"/>
    <lineage>
        <taxon>Eukaryota</taxon>
        <taxon>Metazoa</taxon>
        <taxon>Ecdysozoa</taxon>
        <taxon>Arthropoda</taxon>
        <taxon>Hexapoda</taxon>
        <taxon>Insecta</taxon>
        <taxon>Pterygota</taxon>
        <taxon>Neoptera</taxon>
        <taxon>Endopterygota</taxon>
        <taxon>Coleoptera</taxon>
        <taxon>Polyphaga</taxon>
        <taxon>Cucujiformia</taxon>
        <taxon>Coccinelloidea</taxon>
        <taxon>Coccinellidae</taxon>
        <taxon>Scymninae</taxon>
        <taxon>Scymnini</taxon>
        <taxon>Cryptolaemus</taxon>
    </lineage>
</organism>
<sequence>MFYPLWLVFICVIPSESSEILTTTRTYELDVPGSSSIKIIEGDSPWKNDMGSSLTQQHRAYKHSFTTDKTDSNFEDSSNEENFSHQALEEFLNTYAEKLRKKQYATLIDNSKYVNINDEKKSQPNDVSHNDKEEKSKHWNLLNIQKHKHPFEDKNGWVSLDPVPWSLSKISKWQSEKKPVKHQASYGSAEIPSDDDLETSDHDELPSKPSWYQKPRPYKVKPLSHYKPSQIQTYIDDNDDEPDNYYQSRPSIFQKPQPINAETFYGQVQYDVGHTLYGSKKKKRPGYTHSHDNFNQNSDCDHSQEIITDGQPADFPTYHHNRRKSSEIPETHPFSGNGNWVLLSTTKGFKGPQNRKRSLQLPSNGIQNNPDSVGFRKGVQLTVLPPLKNSKINMTTSHGGILQVESTFETVEQAQQRHARKLKAKEKKRITKLNGLKNNKVVQKQTVQKLNVALPISAMTKRVSNPDISTVLAAAGAGMIPATMAMLVPMAMSGKRRKRHLKFPYIHHT</sequence>
<keyword evidence="2" id="KW-0472">Membrane</keyword>
<keyword evidence="2" id="KW-1133">Transmembrane helix</keyword>
<evidence type="ECO:0000256" key="3">
    <source>
        <dbReference type="SAM" id="SignalP"/>
    </source>
</evidence>
<comment type="caution">
    <text evidence="4">The sequence shown here is derived from an EMBL/GenBank/DDBJ whole genome shotgun (WGS) entry which is preliminary data.</text>
</comment>
<accession>A0ABD2MLJ9</accession>
<feature type="compositionally biased region" description="Polar residues" evidence="1">
    <location>
        <begin position="360"/>
        <end position="371"/>
    </location>
</feature>
<name>A0ABD2MLJ9_9CUCU</name>
<evidence type="ECO:0000256" key="2">
    <source>
        <dbReference type="SAM" id="Phobius"/>
    </source>
</evidence>